<organism evidence="2 3">
    <name type="scientific">Pseudopithomyces chartarum</name>
    <dbReference type="NCBI Taxonomy" id="1892770"/>
    <lineage>
        <taxon>Eukaryota</taxon>
        <taxon>Fungi</taxon>
        <taxon>Dikarya</taxon>
        <taxon>Ascomycota</taxon>
        <taxon>Pezizomycotina</taxon>
        <taxon>Dothideomycetes</taxon>
        <taxon>Pleosporomycetidae</taxon>
        <taxon>Pleosporales</taxon>
        <taxon>Massarineae</taxon>
        <taxon>Didymosphaeriaceae</taxon>
        <taxon>Pseudopithomyces</taxon>
    </lineage>
</organism>
<gene>
    <name evidence="2" type="ORF">GRF29_161g1572727</name>
</gene>
<comment type="caution">
    <text evidence="2">The sequence shown here is derived from an EMBL/GenBank/DDBJ whole genome shotgun (WGS) entry which is preliminary data.</text>
</comment>
<sequence>MRFSATLALPLLLSSVTGFVIPQGQADGVYSVHVDEAGNEVHTLLSGPEVSAREINPLVARATRTWCGCGIVLNNGDTDAANADLRNKLGRGTNIGARGAMYSVRGSAAAFACNLSGASKLFSGDALPQNNAQITNACGRYTAGTYGELGNYVTGYMRSSENGGNFCGAATGAGASRC</sequence>
<accession>A0AAN6LTL8</accession>
<reference evidence="2 3" key="1">
    <citation type="submission" date="2021-02" db="EMBL/GenBank/DDBJ databases">
        <title>Genome assembly of Pseudopithomyces chartarum.</title>
        <authorList>
            <person name="Jauregui R."/>
            <person name="Singh J."/>
            <person name="Voisey C."/>
        </authorList>
    </citation>
    <scope>NUCLEOTIDE SEQUENCE [LARGE SCALE GENOMIC DNA]</scope>
    <source>
        <strain evidence="2 3">AGR01</strain>
    </source>
</reference>
<feature type="chain" id="PRO_5043054204" evidence="1">
    <location>
        <begin position="19"/>
        <end position="178"/>
    </location>
</feature>
<evidence type="ECO:0000256" key="1">
    <source>
        <dbReference type="SAM" id="SignalP"/>
    </source>
</evidence>
<keyword evidence="3" id="KW-1185">Reference proteome</keyword>
<evidence type="ECO:0000313" key="2">
    <source>
        <dbReference type="EMBL" id="KAK3202545.1"/>
    </source>
</evidence>
<evidence type="ECO:0000313" key="3">
    <source>
        <dbReference type="Proteomes" id="UP001280581"/>
    </source>
</evidence>
<protein>
    <submittedName>
        <fullName evidence="2">Uncharacterized protein</fullName>
    </submittedName>
</protein>
<proteinExistence type="predicted"/>
<dbReference type="Proteomes" id="UP001280581">
    <property type="component" value="Unassembled WGS sequence"/>
</dbReference>
<keyword evidence="1" id="KW-0732">Signal</keyword>
<name>A0AAN6LTL8_9PLEO</name>
<dbReference type="AlphaFoldDB" id="A0AAN6LTL8"/>
<feature type="signal peptide" evidence="1">
    <location>
        <begin position="1"/>
        <end position="18"/>
    </location>
</feature>
<dbReference type="EMBL" id="WVTA01000014">
    <property type="protein sequence ID" value="KAK3202545.1"/>
    <property type="molecule type" value="Genomic_DNA"/>
</dbReference>